<dbReference type="AlphaFoldDB" id="A0A4V1D1L3"/>
<name>A0A4V1D1L3_9BACT</name>
<dbReference type="Gene3D" id="1.10.10.60">
    <property type="entry name" value="Homeodomain-like"/>
    <property type="match status" value="1"/>
</dbReference>
<evidence type="ECO:0000313" key="2">
    <source>
        <dbReference type="EMBL" id="QCD35607.1"/>
    </source>
</evidence>
<evidence type="ECO:0000313" key="3">
    <source>
        <dbReference type="Proteomes" id="UP000297031"/>
    </source>
</evidence>
<dbReference type="InterPro" id="IPR010332">
    <property type="entry name" value="ATPase_terminase-su_N"/>
</dbReference>
<dbReference type="RefSeq" id="WP_123396716.1">
    <property type="nucleotide sequence ID" value="NZ_CP039393.1"/>
</dbReference>
<accession>A0A4V1D1L3</accession>
<protein>
    <submittedName>
        <fullName evidence="2">Helix-turn-helix domain-containing protein</fullName>
    </submittedName>
</protein>
<reference evidence="2 3" key="1">
    <citation type="submission" date="2019-02" db="EMBL/GenBank/DDBJ databases">
        <title>Isolation and identification of novel species under the genus Muribaculum.</title>
        <authorList>
            <person name="Miyake S."/>
            <person name="Ding Y."/>
            <person name="Low A."/>
            <person name="Soh M."/>
            <person name="Seedorf H."/>
        </authorList>
    </citation>
    <scope>NUCLEOTIDE SEQUENCE [LARGE SCALE GENOMIC DNA]</scope>
    <source>
        <strain evidence="2 3">TLL-A4</strain>
    </source>
</reference>
<feature type="domain" description="HTH cro/C1-type" evidence="1">
    <location>
        <begin position="20"/>
        <end position="40"/>
    </location>
</feature>
<sequence length="157" mass="17538">MTKAELEKKKSTARALFMSGMEQTEIADKTGVSRTTISKWCTAEGWKEARAAKNITRPELVNKLLLTIDNLIEQVNSSKDPAMMSSLGDRLAKLSSVIEKLDKKANVVDAIEVFTAFSKWLEFRAKTDPEVTVELIKQINRFQDKFIIESVGKGSLA</sequence>
<dbReference type="Pfam" id="PF06056">
    <property type="entry name" value="Terminase_5"/>
    <property type="match status" value="1"/>
</dbReference>
<dbReference type="KEGG" id="mgod:E7746_06725"/>
<dbReference type="InterPro" id="IPR001387">
    <property type="entry name" value="Cro/C1-type_HTH"/>
</dbReference>
<keyword evidence="3" id="KW-1185">Reference proteome</keyword>
<dbReference type="OrthoDB" id="1068999at2"/>
<gene>
    <name evidence="2" type="ORF">E7746_06725</name>
</gene>
<organism evidence="2 3">
    <name type="scientific">Muribaculum gordoncarteri</name>
    <dbReference type="NCBI Taxonomy" id="2530390"/>
    <lineage>
        <taxon>Bacteria</taxon>
        <taxon>Pseudomonadati</taxon>
        <taxon>Bacteroidota</taxon>
        <taxon>Bacteroidia</taxon>
        <taxon>Bacteroidales</taxon>
        <taxon>Muribaculaceae</taxon>
        <taxon>Muribaculum</taxon>
    </lineage>
</organism>
<dbReference type="PROSITE" id="PS50943">
    <property type="entry name" value="HTH_CROC1"/>
    <property type="match status" value="1"/>
</dbReference>
<dbReference type="EMBL" id="CP039393">
    <property type="protein sequence ID" value="QCD35607.1"/>
    <property type="molecule type" value="Genomic_DNA"/>
</dbReference>
<evidence type="ECO:0000259" key="1">
    <source>
        <dbReference type="PROSITE" id="PS50943"/>
    </source>
</evidence>
<proteinExistence type="predicted"/>
<dbReference type="Proteomes" id="UP000297031">
    <property type="component" value="Chromosome"/>
</dbReference>